<reference evidence="2 3" key="1">
    <citation type="journal article" date="2017" name="Gut Pathog.">
        <title>Phylogenomics of Colombian Helicobacter pylori isolates.</title>
        <authorList>
            <person name="Gutierrez-Escobar A.J."/>
            <person name="Trujillo E."/>
            <person name="Acevedo O."/>
            <person name="Bravo M.M."/>
        </authorList>
    </citation>
    <scope>NUCLEOTIDE SEQUENCE [LARGE SCALE GENOMIC DNA]</scope>
    <source>
        <strain evidence="2 3">3076</strain>
    </source>
</reference>
<dbReference type="RefSeq" id="WP_097696993.1">
    <property type="nucleotide sequence ID" value="NZ_MBGM01000024.1"/>
</dbReference>
<dbReference type="Proteomes" id="UP000220469">
    <property type="component" value="Unassembled WGS sequence"/>
</dbReference>
<comment type="caution">
    <text evidence="2">The sequence shown here is derived from an EMBL/GenBank/DDBJ whole genome shotgun (WGS) entry which is preliminary data.</text>
</comment>
<keyword evidence="1" id="KW-0732">Signal</keyword>
<feature type="signal peptide" evidence="1">
    <location>
        <begin position="1"/>
        <end position="22"/>
    </location>
</feature>
<dbReference type="EMBL" id="MBGM01000024">
    <property type="protein sequence ID" value="PDW29292.1"/>
    <property type="molecule type" value="Genomic_DNA"/>
</dbReference>
<accession>A0AB73QKD8</accession>
<evidence type="ECO:0000313" key="2">
    <source>
        <dbReference type="EMBL" id="PDW29292.1"/>
    </source>
</evidence>
<evidence type="ECO:0000256" key="1">
    <source>
        <dbReference type="SAM" id="SignalP"/>
    </source>
</evidence>
<gene>
    <name evidence="2" type="ORF">BB451_02870</name>
</gene>
<organism evidence="2 3">
    <name type="scientific">Helicobacter pylori</name>
    <name type="common">Campylobacter pylori</name>
    <dbReference type="NCBI Taxonomy" id="210"/>
    <lineage>
        <taxon>Bacteria</taxon>
        <taxon>Pseudomonadati</taxon>
        <taxon>Campylobacterota</taxon>
        <taxon>Epsilonproteobacteria</taxon>
        <taxon>Campylobacterales</taxon>
        <taxon>Helicobacteraceae</taxon>
        <taxon>Helicobacter</taxon>
    </lineage>
</organism>
<sequence>MKSFHKLLFLACVLAISFNACAKKIIYRDVKVPIKCNIEIPTRPSEHLEALDYLKALLIYTETLENDLKFCTKSNPLNNGFSMVK</sequence>
<proteinExistence type="predicted"/>
<name>A0AB73QKD8_HELPX</name>
<protein>
    <recommendedName>
        <fullName evidence="4">DNA methyltransferase</fullName>
    </recommendedName>
</protein>
<evidence type="ECO:0000313" key="3">
    <source>
        <dbReference type="Proteomes" id="UP000220469"/>
    </source>
</evidence>
<dbReference type="AlphaFoldDB" id="A0AB73QKD8"/>
<feature type="chain" id="PRO_5044500540" description="DNA methyltransferase" evidence="1">
    <location>
        <begin position="23"/>
        <end position="85"/>
    </location>
</feature>
<evidence type="ECO:0008006" key="4">
    <source>
        <dbReference type="Google" id="ProtNLM"/>
    </source>
</evidence>